<proteinExistence type="predicted"/>
<comment type="caution">
    <text evidence="1">The sequence shown here is derived from an EMBL/GenBank/DDBJ whole genome shotgun (WGS) entry which is preliminary data.</text>
</comment>
<feature type="non-terminal residue" evidence="1">
    <location>
        <position position="68"/>
    </location>
</feature>
<dbReference type="EMBL" id="JAGFNK010000517">
    <property type="protein sequence ID" value="KAI9449268.1"/>
    <property type="molecule type" value="Genomic_DNA"/>
</dbReference>
<keyword evidence="2" id="KW-1185">Reference proteome</keyword>
<evidence type="ECO:0000313" key="1">
    <source>
        <dbReference type="EMBL" id="KAI9449268.1"/>
    </source>
</evidence>
<protein>
    <submittedName>
        <fullName evidence="1">Uncharacterized protein</fullName>
    </submittedName>
</protein>
<organism evidence="1 2">
    <name type="scientific">Russula earlei</name>
    <dbReference type="NCBI Taxonomy" id="71964"/>
    <lineage>
        <taxon>Eukaryota</taxon>
        <taxon>Fungi</taxon>
        <taxon>Dikarya</taxon>
        <taxon>Basidiomycota</taxon>
        <taxon>Agaricomycotina</taxon>
        <taxon>Agaricomycetes</taxon>
        <taxon>Russulales</taxon>
        <taxon>Russulaceae</taxon>
        <taxon>Russula</taxon>
    </lineage>
</organism>
<sequence length="68" mass="7635">MCNQTFLLIRPILAVILFQKFQFGFKFLFLKGPNMPLVSLITGECVIFIALTMILSKTAIHMAKSTAN</sequence>
<reference evidence="1" key="1">
    <citation type="submission" date="2021-03" db="EMBL/GenBank/DDBJ databases">
        <title>Evolutionary priming and transition to the ectomycorrhizal habit in an iconic lineage of mushroom-forming fungi: is preadaptation a requirement?</title>
        <authorList>
            <consortium name="DOE Joint Genome Institute"/>
            <person name="Looney B.P."/>
            <person name="Miyauchi S."/>
            <person name="Morin E."/>
            <person name="Drula E."/>
            <person name="Courty P.E."/>
            <person name="Chicoki N."/>
            <person name="Fauchery L."/>
            <person name="Kohler A."/>
            <person name="Kuo A."/>
            <person name="LaButti K."/>
            <person name="Pangilinan J."/>
            <person name="Lipzen A."/>
            <person name="Riley R."/>
            <person name="Andreopoulos W."/>
            <person name="He G."/>
            <person name="Johnson J."/>
            <person name="Barry K.W."/>
            <person name="Grigoriev I.V."/>
            <person name="Nagy L."/>
            <person name="Hibbett D."/>
            <person name="Henrissat B."/>
            <person name="Matheny P.B."/>
            <person name="Labbe J."/>
            <person name="Martin A.F."/>
        </authorList>
    </citation>
    <scope>NUCLEOTIDE SEQUENCE</scope>
    <source>
        <strain evidence="1">BPL698</strain>
    </source>
</reference>
<accession>A0ACC0TU32</accession>
<dbReference type="Proteomes" id="UP001207468">
    <property type="component" value="Unassembled WGS sequence"/>
</dbReference>
<gene>
    <name evidence="1" type="ORF">F5148DRAFT_1248355</name>
</gene>
<evidence type="ECO:0000313" key="2">
    <source>
        <dbReference type="Proteomes" id="UP001207468"/>
    </source>
</evidence>
<name>A0ACC0TU32_9AGAM</name>